<dbReference type="SUPFAM" id="SSF88713">
    <property type="entry name" value="Glycoside hydrolase/deacetylase"/>
    <property type="match status" value="1"/>
</dbReference>
<keyword evidence="10" id="KW-1185">Reference proteome</keyword>
<evidence type="ECO:0000256" key="1">
    <source>
        <dbReference type="ARBA" id="ARBA00001941"/>
    </source>
</evidence>
<organism evidence="9 10">
    <name type="scientific">Mucor saturninus</name>
    <dbReference type="NCBI Taxonomy" id="64648"/>
    <lineage>
        <taxon>Eukaryota</taxon>
        <taxon>Fungi</taxon>
        <taxon>Fungi incertae sedis</taxon>
        <taxon>Mucoromycota</taxon>
        <taxon>Mucoromycotina</taxon>
        <taxon>Mucoromycetes</taxon>
        <taxon>Mucorales</taxon>
        <taxon>Mucorineae</taxon>
        <taxon>Mucoraceae</taxon>
        <taxon>Mucor</taxon>
    </lineage>
</organism>
<feature type="signal peptide" evidence="7">
    <location>
        <begin position="1"/>
        <end position="18"/>
    </location>
</feature>
<dbReference type="GO" id="GO:0046872">
    <property type="term" value="F:metal ion binding"/>
    <property type="evidence" value="ECO:0007669"/>
    <property type="project" value="UniProtKB-KW"/>
</dbReference>
<dbReference type="PANTHER" id="PTHR46471">
    <property type="entry name" value="CHITIN DEACETYLASE"/>
    <property type="match status" value="1"/>
</dbReference>
<accession>A0A8H7V716</accession>
<evidence type="ECO:0000256" key="6">
    <source>
        <dbReference type="SAM" id="MobiDB-lite"/>
    </source>
</evidence>
<dbReference type="Pfam" id="PF01522">
    <property type="entry name" value="Polysacc_deac_1"/>
    <property type="match status" value="1"/>
</dbReference>
<keyword evidence="2" id="KW-0479">Metal-binding</keyword>
<dbReference type="GO" id="GO:0005975">
    <property type="term" value="P:carbohydrate metabolic process"/>
    <property type="evidence" value="ECO:0007669"/>
    <property type="project" value="InterPro"/>
</dbReference>
<reference evidence="9" key="1">
    <citation type="submission" date="2020-12" db="EMBL/GenBank/DDBJ databases">
        <title>Metabolic potential, ecology and presence of endohyphal bacteria is reflected in genomic diversity of Mucoromycotina.</title>
        <authorList>
            <person name="Muszewska A."/>
            <person name="Okrasinska A."/>
            <person name="Steczkiewicz K."/>
            <person name="Drgas O."/>
            <person name="Orlowska M."/>
            <person name="Perlinska-Lenart U."/>
            <person name="Aleksandrzak-Piekarczyk T."/>
            <person name="Szatraj K."/>
            <person name="Zielenkiewicz U."/>
            <person name="Pilsyk S."/>
            <person name="Malc E."/>
            <person name="Mieczkowski P."/>
            <person name="Kruszewska J.S."/>
            <person name="Biernat P."/>
            <person name="Pawlowska J."/>
        </authorList>
    </citation>
    <scope>NUCLEOTIDE SEQUENCE</scope>
    <source>
        <strain evidence="9">WA0000017839</strain>
    </source>
</reference>
<dbReference type="PROSITE" id="PS51677">
    <property type="entry name" value="NODB"/>
    <property type="match status" value="1"/>
</dbReference>
<feature type="compositionally biased region" description="Basic and acidic residues" evidence="6">
    <location>
        <begin position="91"/>
        <end position="100"/>
    </location>
</feature>
<evidence type="ECO:0000256" key="7">
    <source>
        <dbReference type="SAM" id="SignalP"/>
    </source>
</evidence>
<dbReference type="OrthoDB" id="407355at2759"/>
<evidence type="ECO:0000256" key="4">
    <source>
        <dbReference type="ARBA" id="ARBA00022801"/>
    </source>
</evidence>
<dbReference type="EMBL" id="JAEPRD010000050">
    <property type="protein sequence ID" value="KAG2203604.1"/>
    <property type="molecule type" value="Genomic_DNA"/>
</dbReference>
<dbReference type="PANTHER" id="PTHR46471:SF2">
    <property type="entry name" value="CHITIN DEACETYLASE-RELATED"/>
    <property type="match status" value="1"/>
</dbReference>
<evidence type="ECO:0000256" key="5">
    <source>
        <dbReference type="ARBA" id="ARBA00023277"/>
    </source>
</evidence>
<comment type="cofactor">
    <cofactor evidence="1">
        <name>Co(2+)</name>
        <dbReference type="ChEBI" id="CHEBI:48828"/>
    </cofactor>
</comment>
<feature type="compositionally biased region" description="Low complexity" evidence="6">
    <location>
        <begin position="23"/>
        <end position="35"/>
    </location>
</feature>
<dbReference type="GO" id="GO:0016810">
    <property type="term" value="F:hydrolase activity, acting on carbon-nitrogen (but not peptide) bonds"/>
    <property type="evidence" value="ECO:0007669"/>
    <property type="project" value="InterPro"/>
</dbReference>
<dbReference type="InterPro" id="IPR011330">
    <property type="entry name" value="Glyco_hydro/deAcase_b/a-brl"/>
</dbReference>
<feature type="compositionally biased region" description="Acidic residues" evidence="6">
    <location>
        <begin position="75"/>
        <end position="90"/>
    </location>
</feature>
<dbReference type="Gene3D" id="3.20.20.370">
    <property type="entry name" value="Glycoside hydrolase/deacetylase"/>
    <property type="match status" value="1"/>
</dbReference>
<proteinExistence type="predicted"/>
<evidence type="ECO:0000256" key="2">
    <source>
        <dbReference type="ARBA" id="ARBA00022723"/>
    </source>
</evidence>
<evidence type="ECO:0000259" key="8">
    <source>
        <dbReference type="PROSITE" id="PS51677"/>
    </source>
</evidence>
<gene>
    <name evidence="9" type="ORF">INT47_011698</name>
</gene>
<feature type="region of interest" description="Disordered" evidence="6">
    <location>
        <begin position="23"/>
        <end position="100"/>
    </location>
</feature>
<evidence type="ECO:0000313" key="10">
    <source>
        <dbReference type="Proteomes" id="UP000603453"/>
    </source>
</evidence>
<keyword evidence="4" id="KW-0378">Hydrolase</keyword>
<evidence type="ECO:0000256" key="3">
    <source>
        <dbReference type="ARBA" id="ARBA00022729"/>
    </source>
</evidence>
<keyword evidence="3 7" id="KW-0732">Signal</keyword>
<keyword evidence="5" id="KW-0119">Carbohydrate metabolism</keyword>
<dbReference type="InterPro" id="IPR002509">
    <property type="entry name" value="NODB_dom"/>
</dbReference>
<name>A0A8H7V716_9FUNG</name>
<comment type="caution">
    <text evidence="9">The sequence shown here is derived from an EMBL/GenBank/DDBJ whole genome shotgun (WGS) entry which is preliminary data.</text>
</comment>
<dbReference type="AlphaFoldDB" id="A0A8H7V716"/>
<sequence>MKYIAAAAVLSCLLVVEASPASSSSKITGSSVTTSMSSLDPLSGAGYSIKVDSDDKGEDQENSPALAIVVAAHEEQEEQEEQEENEESEESEKKESSVVDKEVDENVFASAGLVYNKAIDLPVYRQGRVRAGDNLPPVPQVVACRADGQVAITYSEGPSDATARIARHLNNGTTPGNFFVNTTWLNQQKYAMVLQNIYNAGHLIGMTYRLPNEDPEAMSDEEIKADIINSARMIETLIQVSPKYVRLHFSAQSDGRTEQILRDLGFIIVGYNLDGKDYVHKTPELVANEYERTFKEYRDAHDSKGSFVAIQYDIPETTSMDAVPNILETIESQGYTAVRMDGCLNDARPYKASAAGLEYVADKFSFGSSGYKSGQQVKSIIANTTAEQELRVLAVDDEFLEKNDASTMLSKKIGFALIPALIYAFFI</sequence>
<dbReference type="Proteomes" id="UP000603453">
    <property type="component" value="Unassembled WGS sequence"/>
</dbReference>
<feature type="chain" id="PRO_5034471215" description="NodB homology domain-containing protein" evidence="7">
    <location>
        <begin position="19"/>
        <end position="427"/>
    </location>
</feature>
<feature type="domain" description="NodB homology" evidence="8">
    <location>
        <begin position="148"/>
        <end position="338"/>
    </location>
</feature>
<protein>
    <recommendedName>
        <fullName evidence="8">NodB homology domain-containing protein</fullName>
    </recommendedName>
</protein>
<evidence type="ECO:0000313" key="9">
    <source>
        <dbReference type="EMBL" id="KAG2203604.1"/>
    </source>
</evidence>